<evidence type="ECO:0000313" key="2">
    <source>
        <dbReference type="EMBL" id="VAW69399.1"/>
    </source>
</evidence>
<dbReference type="PRINTS" id="PR00207">
    <property type="entry name" value="FLAGELLIN"/>
</dbReference>
<keyword evidence="2" id="KW-0969">Cilium</keyword>
<dbReference type="SUPFAM" id="SSF64518">
    <property type="entry name" value="Phase 1 flagellin"/>
    <property type="match status" value="1"/>
</dbReference>
<dbReference type="Gene3D" id="1.20.1330.10">
    <property type="entry name" value="f41 fragment of flagellin, N-terminal domain"/>
    <property type="match status" value="1"/>
</dbReference>
<reference evidence="2" key="1">
    <citation type="submission" date="2018-06" db="EMBL/GenBank/DDBJ databases">
        <authorList>
            <person name="Zhirakovskaya E."/>
        </authorList>
    </citation>
    <scope>NUCLEOTIDE SEQUENCE</scope>
</reference>
<gene>
    <name evidence="2" type="ORF">MNBD_GAMMA09-2879</name>
</gene>
<feature type="non-terminal residue" evidence="2">
    <location>
        <position position="573"/>
    </location>
</feature>
<dbReference type="InterPro" id="IPR001029">
    <property type="entry name" value="Flagellin_N"/>
</dbReference>
<dbReference type="EMBL" id="UOFI01000157">
    <property type="protein sequence ID" value="VAW69399.1"/>
    <property type="molecule type" value="Genomic_DNA"/>
</dbReference>
<keyword evidence="2" id="KW-0966">Cell projection</keyword>
<dbReference type="PANTHER" id="PTHR42792">
    <property type="entry name" value="FLAGELLIN"/>
    <property type="match status" value="1"/>
</dbReference>
<proteinExistence type="predicted"/>
<dbReference type="InterPro" id="IPR001492">
    <property type="entry name" value="Flagellin"/>
</dbReference>
<organism evidence="2">
    <name type="scientific">hydrothermal vent metagenome</name>
    <dbReference type="NCBI Taxonomy" id="652676"/>
    <lineage>
        <taxon>unclassified sequences</taxon>
        <taxon>metagenomes</taxon>
        <taxon>ecological metagenomes</taxon>
    </lineage>
</organism>
<dbReference type="GO" id="GO:0005198">
    <property type="term" value="F:structural molecule activity"/>
    <property type="evidence" value="ECO:0007669"/>
    <property type="project" value="InterPro"/>
</dbReference>
<evidence type="ECO:0000259" key="1">
    <source>
        <dbReference type="Pfam" id="PF00669"/>
    </source>
</evidence>
<name>A0A3B0Y5E6_9ZZZZ</name>
<protein>
    <submittedName>
        <fullName evidence="2">Flagellin protein FlaB</fullName>
    </submittedName>
</protein>
<sequence length="573" mass="57296">MAQVINTNIPSLNSQRNLNKSQGELTTSLQRLSSGLRINSAKDDAAGLAISNRFTSQIRGLSQAMRNANDGISLSQTAEGALGESTNILQRVRELSIQSANSTNSASDRRTLQSEVNQLVSELNRIADTTTFNGLNLLDGSFSQQAFQIGAEAGQTISIDVAGATGQILGVNKQSVNAADDGIDAATASTFSDVALSTTAFNGSAAGADIPTSLDTLIADQSVSVVQADGSTTTTLLTTAALTTKSAFSIAGALSAATGVTASAGRSDAVIDVSAMSGVEDGDLVQFDINIESGVGTGSTQPISFNRDSTNGSLYSEISSALGTAVTNLNTANGDSDIAFSTDTTAQTFTVSSLSGKNVGIDNIDVQDLASTTINGFSGMKGVTASQDVTLGGTGPATTVVSEMALTFTAEDLAADTNTVALTINGNTYTSAASGGGDVSIDSVLADLAANQINGNNGLTAAYVTGTNILTVSSAAGTESIDVSALVITGGTTQTATAAAGASTTLDPNNVGTSLTNGGGESISADGYNAITLALQSDQGANSDSVSFNLYGATSGNGVAQGGSVADQFVSQI</sequence>
<dbReference type="Pfam" id="PF00669">
    <property type="entry name" value="Flagellin_N"/>
    <property type="match status" value="1"/>
</dbReference>
<feature type="domain" description="Flagellin N-terminal" evidence="1">
    <location>
        <begin position="5"/>
        <end position="142"/>
    </location>
</feature>
<keyword evidence="2" id="KW-0282">Flagellum</keyword>
<accession>A0A3B0Y5E6</accession>
<dbReference type="GO" id="GO:0009288">
    <property type="term" value="C:bacterial-type flagellum"/>
    <property type="evidence" value="ECO:0007669"/>
    <property type="project" value="InterPro"/>
</dbReference>
<dbReference type="PANTHER" id="PTHR42792:SF2">
    <property type="entry name" value="FLAGELLIN"/>
    <property type="match status" value="1"/>
</dbReference>
<dbReference type="AlphaFoldDB" id="A0A3B0Y5E6"/>